<keyword evidence="3" id="KW-1185">Reference proteome</keyword>
<feature type="compositionally biased region" description="Basic residues" evidence="1">
    <location>
        <begin position="1"/>
        <end position="19"/>
    </location>
</feature>
<reference evidence="2 3" key="1">
    <citation type="submission" date="2016-10" db="EMBL/GenBank/DDBJ databases">
        <authorList>
            <person name="de Groot N.N."/>
        </authorList>
    </citation>
    <scope>NUCLEOTIDE SEQUENCE [LARGE SCALE GENOMIC DNA]</scope>
    <source>
        <strain evidence="2 3">DSM 44468</strain>
    </source>
</reference>
<dbReference type="GO" id="GO:0016740">
    <property type="term" value="F:transferase activity"/>
    <property type="evidence" value="ECO:0007669"/>
    <property type="project" value="UniProtKB-KW"/>
</dbReference>
<organism evidence="2 3">
    <name type="scientific">Amycolatopsis sacchari</name>
    <dbReference type="NCBI Taxonomy" id="115433"/>
    <lineage>
        <taxon>Bacteria</taxon>
        <taxon>Bacillati</taxon>
        <taxon>Actinomycetota</taxon>
        <taxon>Actinomycetes</taxon>
        <taxon>Pseudonocardiales</taxon>
        <taxon>Pseudonocardiaceae</taxon>
        <taxon>Amycolatopsis</taxon>
    </lineage>
</organism>
<proteinExistence type="predicted"/>
<name>A0A1I3WIS0_9PSEU</name>
<evidence type="ECO:0000256" key="1">
    <source>
        <dbReference type="SAM" id="MobiDB-lite"/>
    </source>
</evidence>
<dbReference type="Proteomes" id="UP000199025">
    <property type="component" value="Unassembled WGS sequence"/>
</dbReference>
<evidence type="ECO:0000313" key="2">
    <source>
        <dbReference type="EMBL" id="SFK07428.1"/>
    </source>
</evidence>
<protein>
    <submittedName>
        <fullName evidence="2">Aspartyl-tRNA(Asn)/glutamyl-tRNA(Gln) amidotransferase subunit A</fullName>
    </submittedName>
</protein>
<dbReference type="AlphaFoldDB" id="A0A1I3WIS0"/>
<feature type="region of interest" description="Disordered" evidence="1">
    <location>
        <begin position="1"/>
        <end position="21"/>
    </location>
</feature>
<dbReference type="SUPFAM" id="SSF75304">
    <property type="entry name" value="Amidase signature (AS) enzymes"/>
    <property type="match status" value="1"/>
</dbReference>
<accession>A0A1I3WIS0</accession>
<dbReference type="InterPro" id="IPR036928">
    <property type="entry name" value="AS_sf"/>
</dbReference>
<evidence type="ECO:0000313" key="3">
    <source>
        <dbReference type="Proteomes" id="UP000199025"/>
    </source>
</evidence>
<dbReference type="EMBL" id="FORP01000013">
    <property type="protein sequence ID" value="SFK07428.1"/>
    <property type="molecule type" value="Genomic_DNA"/>
</dbReference>
<gene>
    <name evidence="2" type="ORF">SAMN05421835_11356</name>
</gene>
<dbReference type="Gene3D" id="3.90.1300.10">
    <property type="entry name" value="Amidase signature (AS) domain"/>
    <property type="match status" value="1"/>
</dbReference>
<dbReference type="STRING" id="115433.SAMN05421835_11356"/>
<sequence length="209" mass="22230">MFPTRRSRRFVSKGGKGARHGSGGFRAGVDLTWRLDDIKRALWAHFGVGRSAEILELHRRRPGLITPYTLDYAQHGAEAAARVDAATGRALELAVQEQLDRVLARYDALVLPTVGATSFAAGEGYVGTKLVVDGGELDHFSDASLTPAFNICSAHPVVAVPSGRAWHGVPTGVQVVAGRWADTTAFRVAAAIERGARAGCAGHRRPVVA</sequence>
<keyword evidence="2" id="KW-0808">Transferase</keyword>